<dbReference type="RefSeq" id="WP_165229312.1">
    <property type="nucleotide sequence ID" value="NZ_JAAKZV010000001.1"/>
</dbReference>
<sequence>MSGGPTAEVYRVDWMPGTDLLHGVCHCGAEHVTEDPVEMWQWMLAHPVGHAS</sequence>
<accession>A0A6G4TTL2</accession>
<organism evidence="1 2">
    <name type="scientific">Streptomyces coryli</name>
    <dbReference type="NCBI Taxonomy" id="1128680"/>
    <lineage>
        <taxon>Bacteria</taxon>
        <taxon>Bacillati</taxon>
        <taxon>Actinomycetota</taxon>
        <taxon>Actinomycetes</taxon>
        <taxon>Kitasatosporales</taxon>
        <taxon>Streptomycetaceae</taxon>
        <taxon>Streptomyces</taxon>
    </lineage>
</organism>
<comment type="caution">
    <text evidence="1">The sequence shown here is derived from an EMBL/GenBank/DDBJ whole genome shotgun (WGS) entry which is preliminary data.</text>
</comment>
<gene>
    <name evidence="1" type="ORF">G5C51_00190</name>
</gene>
<reference evidence="1 2" key="1">
    <citation type="submission" date="2020-02" db="EMBL/GenBank/DDBJ databases">
        <title>Whole-genome analyses of novel actinobacteria.</title>
        <authorList>
            <person name="Sahin N."/>
        </authorList>
    </citation>
    <scope>NUCLEOTIDE SEQUENCE [LARGE SCALE GENOMIC DNA]</scope>
    <source>
        <strain evidence="1 2">A7024</strain>
    </source>
</reference>
<protein>
    <submittedName>
        <fullName evidence="1">Uncharacterized protein</fullName>
    </submittedName>
</protein>
<dbReference type="Proteomes" id="UP000481583">
    <property type="component" value="Unassembled WGS sequence"/>
</dbReference>
<keyword evidence="2" id="KW-1185">Reference proteome</keyword>
<proteinExistence type="predicted"/>
<evidence type="ECO:0000313" key="1">
    <source>
        <dbReference type="EMBL" id="NGN62331.1"/>
    </source>
</evidence>
<dbReference type="EMBL" id="JAAKZV010000001">
    <property type="protein sequence ID" value="NGN62331.1"/>
    <property type="molecule type" value="Genomic_DNA"/>
</dbReference>
<name>A0A6G4TTL2_9ACTN</name>
<dbReference type="AlphaFoldDB" id="A0A6G4TTL2"/>
<evidence type="ECO:0000313" key="2">
    <source>
        <dbReference type="Proteomes" id="UP000481583"/>
    </source>
</evidence>